<gene>
    <name evidence="2" type="ORF">DILT_LOCUS14847</name>
</gene>
<dbReference type="EMBL" id="UYRU01076145">
    <property type="protein sequence ID" value="VDN26620.1"/>
    <property type="molecule type" value="Genomic_DNA"/>
</dbReference>
<reference evidence="2 3" key="1">
    <citation type="submission" date="2018-11" db="EMBL/GenBank/DDBJ databases">
        <authorList>
            <consortium name="Pathogen Informatics"/>
        </authorList>
    </citation>
    <scope>NUCLEOTIDE SEQUENCE [LARGE SCALE GENOMIC DNA]</scope>
</reference>
<evidence type="ECO:0000313" key="3">
    <source>
        <dbReference type="Proteomes" id="UP000281553"/>
    </source>
</evidence>
<sequence length="129" mass="14345">MEQMSNIDDTQKLHQIIRKVSGELSTQNDTVRDASGGFLGDKSANVERWREHFEHLFTPAPFRSHLQRSLLPPSEGDVTDAIKRLRNKASANDVKRAEIKNFCADTGSMNGMSKSEDTRSVLMPGAQAS</sequence>
<dbReference type="Proteomes" id="UP000281553">
    <property type="component" value="Unassembled WGS sequence"/>
</dbReference>
<keyword evidence="3" id="KW-1185">Reference proteome</keyword>
<evidence type="ECO:0000313" key="2">
    <source>
        <dbReference type="EMBL" id="VDN26620.1"/>
    </source>
</evidence>
<evidence type="ECO:0000256" key="1">
    <source>
        <dbReference type="SAM" id="MobiDB-lite"/>
    </source>
</evidence>
<organism evidence="2 3">
    <name type="scientific">Dibothriocephalus latus</name>
    <name type="common">Fish tapeworm</name>
    <name type="synonym">Diphyllobothrium latum</name>
    <dbReference type="NCBI Taxonomy" id="60516"/>
    <lineage>
        <taxon>Eukaryota</taxon>
        <taxon>Metazoa</taxon>
        <taxon>Spiralia</taxon>
        <taxon>Lophotrochozoa</taxon>
        <taxon>Platyhelminthes</taxon>
        <taxon>Cestoda</taxon>
        <taxon>Eucestoda</taxon>
        <taxon>Diphyllobothriidea</taxon>
        <taxon>Diphyllobothriidae</taxon>
        <taxon>Dibothriocephalus</taxon>
    </lineage>
</organism>
<dbReference type="AlphaFoldDB" id="A0A3P7MJB0"/>
<feature type="region of interest" description="Disordered" evidence="1">
    <location>
        <begin position="105"/>
        <end position="129"/>
    </location>
</feature>
<proteinExistence type="predicted"/>
<name>A0A3P7MJB0_DIBLA</name>
<accession>A0A3P7MJB0</accession>
<protein>
    <submittedName>
        <fullName evidence="2">Uncharacterized protein</fullName>
    </submittedName>
</protein>